<dbReference type="Proteomes" id="UP000095228">
    <property type="component" value="Chromosome"/>
</dbReference>
<dbReference type="PANTHER" id="PTHR32552:SF81">
    <property type="entry name" value="TONB-DEPENDENT OUTER MEMBRANE RECEPTOR"/>
    <property type="match status" value="1"/>
</dbReference>
<sequence>MLSVGLISLQAQQVNQSNPAEQSGPTPAKPVVLESAKPDEEVLVLSPFVVDASQDKGYRATSTLAGSRINTQMKDVAAPVTVLTKEFLDDLGAVGINDVMSYLANGEGTGSYTQTNAVLGAPSDEIVQNPTTAQRVRGLQSADITRDYYYSLSNGVGFDSYNLDQVTLSRGPNSILAGLGSPAGIINYSPQQAGLGRNSTEVSYRFGSWGDQRATLNSNLVLADDKLAVRVAGAWSEKGYKQQPAFNKDQRLYFAATFKPWQKTSVRASYEQVAIDRNLPNTLTPEDGVTQWVSEGKPTASPPATPAYSFPAFDGAGQTLIYNTAGVLVGAQPMNAPNSRTYAQKNLTGVKIWTPLRLNHNRYLDLENLNTNAQFADITYKTYTFSIDQEILPNLNANVGYTREDIEQERIVLYRPQYTILNIDVNTTTPWGAPNPFFGQLYMDQRGLDNKNTSDNKNEVMRGTLTYDLDLNKHSKWLGRWRLTGFAESRETNFNSFGYTTNATFSSGAAMTQLNARHYLGGSFDKPATTVPIYHGLVSSVPHAYFDSATSSWKSDTLTSSYVQGANNKRLDKLDTSAVVLQTWLWDDRIVGLFGYRKDKNGSATLTSQGTPVSASAAFPALTELSGTTRSLGVVYHATKWLSFHYNKSDNFVPNAGSIDLLGNPTPSPTGEGTDYGASFNLFDDKLNLKLNIYELESKDGPAGSDASFAGWWSMPWFDTDVMKALATQAGKPYQQGIQAGLIYGDPRLTNGYTANSISKGLELEATYNVTKNWRIMGSISKQDAKQSGVAVPLTEFINKRIEYYKAQGLWTGVVGAGIWGAAQTGEQHYNQWVLPGVIAYQASDGKPSQQIAEWHASGLTNYSFTEGKLKGWDIGGGLRYVDKAVIGNPAFTNASGAVTGLDTANPYTEDSYVGVDAWIGYSTKWREKYDVSFNLYVYDLQESGGFRAIGANSDGTRAVFRIIQPRSFYFTTKLKF</sequence>
<evidence type="ECO:0000256" key="4">
    <source>
        <dbReference type="ARBA" id="ARBA00022496"/>
    </source>
</evidence>
<evidence type="ECO:0000256" key="5">
    <source>
        <dbReference type="ARBA" id="ARBA00022692"/>
    </source>
</evidence>
<dbReference type="STRING" id="1838286.Verru16b_01381"/>
<keyword evidence="5" id="KW-0812">Transmembrane</keyword>
<evidence type="ECO:0000256" key="9">
    <source>
        <dbReference type="ARBA" id="ARBA00023136"/>
    </source>
</evidence>
<evidence type="ECO:0000256" key="1">
    <source>
        <dbReference type="ARBA" id="ARBA00004571"/>
    </source>
</evidence>
<keyword evidence="7" id="KW-0406">Ion transport</keyword>
<evidence type="ECO:0000256" key="10">
    <source>
        <dbReference type="ARBA" id="ARBA00023237"/>
    </source>
</evidence>
<organism evidence="11 12">
    <name type="scientific">Lacunisphaera limnophila</name>
    <dbReference type="NCBI Taxonomy" id="1838286"/>
    <lineage>
        <taxon>Bacteria</taxon>
        <taxon>Pseudomonadati</taxon>
        <taxon>Verrucomicrobiota</taxon>
        <taxon>Opitutia</taxon>
        <taxon>Opitutales</taxon>
        <taxon>Opitutaceae</taxon>
        <taxon>Lacunisphaera</taxon>
    </lineage>
</organism>
<evidence type="ECO:0000256" key="8">
    <source>
        <dbReference type="ARBA" id="ARBA00023077"/>
    </source>
</evidence>
<evidence type="ECO:0000313" key="12">
    <source>
        <dbReference type="Proteomes" id="UP000095228"/>
    </source>
</evidence>
<dbReference type="Gene3D" id="2.170.130.10">
    <property type="entry name" value="TonB-dependent receptor, plug domain"/>
    <property type="match status" value="1"/>
</dbReference>
<dbReference type="KEGG" id="obg:Verru16b_01381"/>
<dbReference type="InterPro" id="IPR037066">
    <property type="entry name" value="Plug_dom_sf"/>
</dbReference>
<dbReference type="PANTHER" id="PTHR32552">
    <property type="entry name" value="FERRICHROME IRON RECEPTOR-RELATED"/>
    <property type="match status" value="1"/>
</dbReference>
<evidence type="ECO:0000256" key="6">
    <source>
        <dbReference type="ARBA" id="ARBA00023004"/>
    </source>
</evidence>
<gene>
    <name evidence="11" type="ORF">Verru16b_01381</name>
</gene>
<evidence type="ECO:0000256" key="7">
    <source>
        <dbReference type="ARBA" id="ARBA00023065"/>
    </source>
</evidence>
<dbReference type="EMBL" id="CP016094">
    <property type="protein sequence ID" value="AOS44320.1"/>
    <property type="molecule type" value="Genomic_DNA"/>
</dbReference>
<keyword evidence="3" id="KW-1134">Transmembrane beta strand</keyword>
<evidence type="ECO:0000256" key="2">
    <source>
        <dbReference type="ARBA" id="ARBA00022448"/>
    </source>
</evidence>
<accession>A0A1D8ATW4</accession>
<keyword evidence="6" id="KW-0408">Iron</keyword>
<dbReference type="AlphaFoldDB" id="A0A1D8ATW4"/>
<name>A0A1D8ATW4_9BACT</name>
<comment type="subcellular location">
    <subcellularLocation>
        <location evidence="1">Cell outer membrane</location>
        <topology evidence="1">Multi-pass membrane protein</topology>
    </subcellularLocation>
</comment>
<dbReference type="InterPro" id="IPR039426">
    <property type="entry name" value="TonB-dep_rcpt-like"/>
</dbReference>
<keyword evidence="10" id="KW-0998">Cell outer membrane</keyword>
<dbReference type="GO" id="GO:0006826">
    <property type="term" value="P:iron ion transport"/>
    <property type="evidence" value="ECO:0007669"/>
    <property type="project" value="UniProtKB-KW"/>
</dbReference>
<reference evidence="11 12" key="1">
    <citation type="submission" date="2016-06" db="EMBL/GenBank/DDBJ databases">
        <title>Three novel species with peptidoglycan cell walls form the new genus Lacunisphaera gen. nov. in the family Opitutaceae of the verrucomicrobial subdivision 4.</title>
        <authorList>
            <person name="Rast P."/>
            <person name="Gloeckner I."/>
            <person name="Jogler M."/>
            <person name="Boedeker C."/>
            <person name="Jeske O."/>
            <person name="Wiegand S."/>
            <person name="Reinhardt R."/>
            <person name="Schumann P."/>
            <person name="Rohde M."/>
            <person name="Spring S."/>
            <person name="Gloeckner F.O."/>
            <person name="Jogler C."/>
        </authorList>
    </citation>
    <scope>NUCLEOTIDE SEQUENCE [LARGE SCALE GENOMIC DNA]</scope>
    <source>
        <strain evidence="11 12">IG16b</strain>
    </source>
</reference>
<dbReference type="SUPFAM" id="SSF56935">
    <property type="entry name" value="Porins"/>
    <property type="match status" value="1"/>
</dbReference>
<proteinExistence type="predicted"/>
<keyword evidence="4" id="KW-0410">Iron transport</keyword>
<protein>
    <submittedName>
        <fullName evidence="11">Catecholate siderophore receptor Fiu</fullName>
    </submittedName>
</protein>
<keyword evidence="11" id="KW-0675">Receptor</keyword>
<evidence type="ECO:0000313" key="11">
    <source>
        <dbReference type="EMBL" id="AOS44320.1"/>
    </source>
</evidence>
<keyword evidence="9" id="KW-0472">Membrane</keyword>
<dbReference type="InterPro" id="IPR036942">
    <property type="entry name" value="Beta-barrel_TonB_sf"/>
</dbReference>
<keyword evidence="2" id="KW-0813">Transport</keyword>
<dbReference type="GO" id="GO:0009279">
    <property type="term" value="C:cell outer membrane"/>
    <property type="evidence" value="ECO:0007669"/>
    <property type="project" value="UniProtKB-SubCell"/>
</dbReference>
<dbReference type="Gene3D" id="2.40.170.20">
    <property type="entry name" value="TonB-dependent receptor, beta-barrel domain"/>
    <property type="match status" value="1"/>
</dbReference>
<evidence type="ECO:0000256" key="3">
    <source>
        <dbReference type="ARBA" id="ARBA00022452"/>
    </source>
</evidence>
<keyword evidence="8" id="KW-0798">TonB box</keyword>
<keyword evidence="12" id="KW-1185">Reference proteome</keyword>